<dbReference type="Gene3D" id="3.40.50.1970">
    <property type="match status" value="1"/>
</dbReference>
<gene>
    <name evidence="18 21" type="primary">aroB</name>
    <name evidence="21" type="ORF">GCM10007924_08470</name>
</gene>
<feature type="domain" description="3-dehydroquinate synthase C-terminal" evidence="20">
    <location>
        <begin position="195"/>
        <end position="344"/>
    </location>
</feature>
<evidence type="ECO:0000256" key="3">
    <source>
        <dbReference type="ARBA" id="ARBA00003485"/>
    </source>
</evidence>
<evidence type="ECO:0000256" key="8">
    <source>
        <dbReference type="ARBA" id="ARBA00017684"/>
    </source>
</evidence>
<organism evidence="21 22">
    <name type="scientific">Sneathiella chinensis</name>
    <dbReference type="NCBI Taxonomy" id="349750"/>
    <lineage>
        <taxon>Bacteria</taxon>
        <taxon>Pseudomonadati</taxon>
        <taxon>Pseudomonadota</taxon>
        <taxon>Alphaproteobacteria</taxon>
        <taxon>Sneathiellales</taxon>
        <taxon>Sneathiellaceae</taxon>
        <taxon>Sneathiella</taxon>
    </lineage>
</organism>
<keyword evidence="15 18" id="KW-0057">Aromatic amino acid biosynthesis</keyword>
<evidence type="ECO:0000259" key="20">
    <source>
        <dbReference type="Pfam" id="PF24621"/>
    </source>
</evidence>
<dbReference type="HAMAP" id="MF_00110">
    <property type="entry name" value="DHQ_synthase"/>
    <property type="match status" value="1"/>
</dbReference>
<comment type="function">
    <text evidence="3 18">Catalyzes the conversion of 3-deoxy-D-arabino-heptulosonate 7-phosphate (DAHP) to dehydroquinate (DHQ).</text>
</comment>
<evidence type="ECO:0000259" key="19">
    <source>
        <dbReference type="Pfam" id="PF01761"/>
    </source>
</evidence>
<dbReference type="InterPro" id="IPR030960">
    <property type="entry name" value="DHQS/DOIS_N"/>
</dbReference>
<comment type="cofactor">
    <cofactor evidence="18">
        <name>Co(2+)</name>
        <dbReference type="ChEBI" id="CHEBI:48828"/>
    </cofactor>
    <cofactor evidence="18">
        <name>Zn(2+)</name>
        <dbReference type="ChEBI" id="CHEBI:29105"/>
    </cofactor>
    <text evidence="18">Binds 1 divalent metal cation per subunit. Can use either Co(2+) or Zn(2+).</text>
</comment>
<evidence type="ECO:0000256" key="17">
    <source>
        <dbReference type="ARBA" id="ARBA00023285"/>
    </source>
</evidence>
<dbReference type="Pfam" id="PF01761">
    <property type="entry name" value="DHQ_synthase"/>
    <property type="match status" value="1"/>
</dbReference>
<evidence type="ECO:0000313" key="21">
    <source>
        <dbReference type="EMBL" id="GLQ05626.1"/>
    </source>
</evidence>
<reference evidence="21" key="2">
    <citation type="submission" date="2023-01" db="EMBL/GenBank/DDBJ databases">
        <title>Draft genome sequence of Sneathiella chinensis strain NBRC 103408.</title>
        <authorList>
            <person name="Sun Q."/>
            <person name="Mori K."/>
        </authorList>
    </citation>
    <scope>NUCLEOTIDE SEQUENCE</scope>
    <source>
        <strain evidence="21">NBRC 103408</strain>
    </source>
</reference>
<evidence type="ECO:0000256" key="9">
    <source>
        <dbReference type="ARBA" id="ARBA00022490"/>
    </source>
</evidence>
<dbReference type="PANTHER" id="PTHR43622">
    <property type="entry name" value="3-DEHYDROQUINATE SYNTHASE"/>
    <property type="match status" value="1"/>
</dbReference>
<keyword evidence="17 18" id="KW-0170">Cobalt</keyword>
<evidence type="ECO:0000256" key="4">
    <source>
        <dbReference type="ARBA" id="ARBA00004496"/>
    </source>
</evidence>
<dbReference type="Proteomes" id="UP001161409">
    <property type="component" value="Unassembled WGS sequence"/>
</dbReference>
<dbReference type="InterPro" id="IPR050071">
    <property type="entry name" value="Dehydroquinate_synthase"/>
</dbReference>
<proteinExistence type="inferred from homology"/>
<dbReference type="CDD" id="cd08195">
    <property type="entry name" value="DHQS"/>
    <property type="match status" value="1"/>
</dbReference>
<evidence type="ECO:0000256" key="12">
    <source>
        <dbReference type="ARBA" id="ARBA00022741"/>
    </source>
</evidence>
<dbReference type="PANTHER" id="PTHR43622:SF7">
    <property type="entry name" value="3-DEHYDROQUINATE SYNTHASE, CHLOROPLASTIC"/>
    <property type="match status" value="1"/>
</dbReference>
<evidence type="ECO:0000256" key="10">
    <source>
        <dbReference type="ARBA" id="ARBA00022605"/>
    </source>
</evidence>
<dbReference type="Gene3D" id="1.20.1090.10">
    <property type="entry name" value="Dehydroquinate synthase-like - alpha domain"/>
    <property type="match status" value="1"/>
</dbReference>
<feature type="binding site" evidence="18">
    <location>
        <position position="261"/>
    </location>
    <ligand>
        <name>Zn(2+)</name>
        <dbReference type="ChEBI" id="CHEBI:29105"/>
    </ligand>
</feature>
<evidence type="ECO:0000313" key="22">
    <source>
        <dbReference type="Proteomes" id="UP001161409"/>
    </source>
</evidence>
<comment type="similarity">
    <text evidence="6 18">Belongs to the sugar phosphate cyclases superfamily. Dehydroquinate synthase family.</text>
</comment>
<dbReference type="SUPFAM" id="SSF56796">
    <property type="entry name" value="Dehydroquinate synthase-like"/>
    <property type="match status" value="1"/>
</dbReference>
<comment type="caution">
    <text evidence="18">Lacks conserved residue(s) required for the propagation of feature annotation.</text>
</comment>
<evidence type="ECO:0000256" key="18">
    <source>
        <dbReference type="HAMAP-Rule" id="MF_00110"/>
    </source>
</evidence>
<evidence type="ECO:0000256" key="5">
    <source>
        <dbReference type="ARBA" id="ARBA00004661"/>
    </source>
</evidence>
<reference evidence="21" key="1">
    <citation type="journal article" date="2014" name="Int. J. Syst. Evol. Microbiol.">
        <title>Complete genome of a new Firmicutes species belonging to the dominant human colonic microbiota ('Ruminococcus bicirculans') reveals two chromosomes and a selective capacity to utilize plant glucans.</title>
        <authorList>
            <consortium name="NISC Comparative Sequencing Program"/>
            <person name="Wegmann U."/>
            <person name="Louis P."/>
            <person name="Goesmann A."/>
            <person name="Henrissat B."/>
            <person name="Duncan S.H."/>
            <person name="Flint H.J."/>
        </authorList>
    </citation>
    <scope>NUCLEOTIDE SEQUENCE</scope>
    <source>
        <strain evidence="21">NBRC 103408</strain>
    </source>
</reference>
<dbReference type="PIRSF" id="PIRSF001455">
    <property type="entry name" value="DHQ_synth"/>
    <property type="match status" value="1"/>
</dbReference>
<keyword evidence="13 18" id="KW-0862">Zinc</keyword>
<keyword evidence="9 18" id="KW-0963">Cytoplasm</keyword>
<evidence type="ECO:0000256" key="15">
    <source>
        <dbReference type="ARBA" id="ARBA00023141"/>
    </source>
</evidence>
<feature type="binding site" evidence="18">
    <location>
        <position position="156"/>
    </location>
    <ligand>
        <name>NAD(+)</name>
        <dbReference type="ChEBI" id="CHEBI:57540"/>
    </ligand>
</feature>
<comment type="subcellular location">
    <subcellularLocation>
        <location evidence="4 18">Cytoplasm</location>
    </subcellularLocation>
</comment>
<evidence type="ECO:0000256" key="13">
    <source>
        <dbReference type="ARBA" id="ARBA00022833"/>
    </source>
</evidence>
<keyword evidence="10 18" id="KW-0028">Amino-acid biosynthesis</keyword>
<feature type="binding site" evidence="18">
    <location>
        <begin position="143"/>
        <end position="144"/>
    </location>
    <ligand>
        <name>NAD(+)</name>
        <dbReference type="ChEBI" id="CHEBI:57540"/>
    </ligand>
</feature>
<evidence type="ECO:0000256" key="7">
    <source>
        <dbReference type="ARBA" id="ARBA00013031"/>
    </source>
</evidence>
<evidence type="ECO:0000256" key="6">
    <source>
        <dbReference type="ARBA" id="ARBA00005412"/>
    </source>
</evidence>
<keyword evidence="14 18" id="KW-0520">NAD</keyword>
<dbReference type="InterPro" id="IPR056179">
    <property type="entry name" value="DHQS_C"/>
</dbReference>
<dbReference type="InterPro" id="IPR030963">
    <property type="entry name" value="DHQ_synth_fam"/>
</dbReference>
<evidence type="ECO:0000256" key="1">
    <source>
        <dbReference type="ARBA" id="ARBA00001393"/>
    </source>
</evidence>
<accession>A0ABQ5U1T1</accession>
<dbReference type="EC" id="4.2.3.4" evidence="7 18"/>
<evidence type="ECO:0000256" key="2">
    <source>
        <dbReference type="ARBA" id="ARBA00001911"/>
    </source>
</evidence>
<dbReference type="Pfam" id="PF24621">
    <property type="entry name" value="DHQS_C"/>
    <property type="match status" value="1"/>
</dbReference>
<feature type="binding site" evidence="18">
    <location>
        <position position="279"/>
    </location>
    <ligand>
        <name>Zn(2+)</name>
        <dbReference type="ChEBI" id="CHEBI:29105"/>
    </ligand>
</feature>
<keyword evidence="11 18" id="KW-0479">Metal-binding</keyword>
<dbReference type="RefSeq" id="WP_169559608.1">
    <property type="nucleotide sequence ID" value="NZ_BSNF01000001.1"/>
</dbReference>
<dbReference type="InterPro" id="IPR016037">
    <property type="entry name" value="DHQ_synth_AroB"/>
</dbReference>
<evidence type="ECO:0000256" key="16">
    <source>
        <dbReference type="ARBA" id="ARBA00023239"/>
    </source>
</evidence>
<dbReference type="NCBIfam" id="TIGR01357">
    <property type="entry name" value="aroB"/>
    <property type="match status" value="1"/>
</dbReference>
<comment type="pathway">
    <text evidence="5 18">Metabolic intermediate biosynthesis; chorismate biosynthesis; chorismate from D-erythrose 4-phosphate and phosphoenolpyruvate: step 2/7.</text>
</comment>
<keyword evidence="16 18" id="KW-0456">Lyase</keyword>
<evidence type="ECO:0000256" key="14">
    <source>
        <dbReference type="ARBA" id="ARBA00023027"/>
    </source>
</evidence>
<comment type="caution">
    <text evidence="21">The sequence shown here is derived from an EMBL/GenBank/DDBJ whole genome shotgun (WGS) entry which is preliminary data.</text>
</comment>
<name>A0ABQ5U1T1_9PROT</name>
<feature type="domain" description="3-dehydroquinate synthase N-terminal" evidence="19">
    <location>
        <begin position="81"/>
        <end position="193"/>
    </location>
</feature>
<feature type="binding site" evidence="18">
    <location>
        <position position="198"/>
    </location>
    <ligand>
        <name>Zn(2+)</name>
        <dbReference type="ChEBI" id="CHEBI:29105"/>
    </ligand>
</feature>
<dbReference type="EMBL" id="BSNF01000001">
    <property type="protein sequence ID" value="GLQ05626.1"/>
    <property type="molecule type" value="Genomic_DNA"/>
</dbReference>
<feature type="binding site" evidence="18">
    <location>
        <position position="165"/>
    </location>
    <ligand>
        <name>NAD(+)</name>
        <dbReference type="ChEBI" id="CHEBI:57540"/>
    </ligand>
</feature>
<sequence length="385" mass="41896">MQNRPQEAAQTPPERIVRVELGDRSYDIVVGANLLETAGVRLEQVLKRKRVTIITDETVARLHLETLQHSLDQSGFEHTAFIVKPGEGSKSLESYGALMNDILATNPARDECLIALGGGIVGDLTGFIAATLKRGMNFVQIPTTLLSQVDSSVGGKTGINSPYGKNLIGAFYQPKLVLADISLLATLPAREIRAGYAEVLKYALLGDFSFFEWLEKHGSAVMDGDLEARIHAVETSVRAKADIVAQDERESGVRALLNLGHTFGHALEAEVKYGPELVHGEGVALGMLMAMELSARSGAITTQDCERVASHYRATGLLTDLPAIEGLTWEARNLLSHMYQDKKVDQGNLTFIVLQAIGNAIRTQNVQEQEVLAVLDHFIQQSGKE</sequence>
<evidence type="ECO:0000256" key="11">
    <source>
        <dbReference type="ARBA" id="ARBA00022723"/>
    </source>
</evidence>
<comment type="catalytic activity">
    <reaction evidence="1 18">
        <text>7-phospho-2-dehydro-3-deoxy-D-arabino-heptonate = 3-dehydroquinate + phosphate</text>
        <dbReference type="Rhea" id="RHEA:21968"/>
        <dbReference type="ChEBI" id="CHEBI:32364"/>
        <dbReference type="ChEBI" id="CHEBI:43474"/>
        <dbReference type="ChEBI" id="CHEBI:58394"/>
        <dbReference type="EC" id="4.2.3.4"/>
    </reaction>
</comment>
<comment type="cofactor">
    <cofactor evidence="2 18">
        <name>NAD(+)</name>
        <dbReference type="ChEBI" id="CHEBI:57540"/>
    </cofactor>
</comment>
<keyword evidence="22" id="KW-1185">Reference proteome</keyword>
<protein>
    <recommendedName>
        <fullName evidence="8 18">3-dehydroquinate synthase</fullName>
        <shortName evidence="18">DHQS</shortName>
        <ecNumber evidence="7 18">4.2.3.4</ecNumber>
    </recommendedName>
</protein>
<keyword evidence="12 18" id="KW-0547">Nucleotide-binding</keyword>